<organism evidence="3 4">
    <name type="scientific">Dialister micraerophilus UPII 345-E</name>
    <dbReference type="NCBI Taxonomy" id="910314"/>
    <lineage>
        <taxon>Bacteria</taxon>
        <taxon>Bacillati</taxon>
        <taxon>Bacillota</taxon>
        <taxon>Negativicutes</taxon>
        <taxon>Veillonellales</taxon>
        <taxon>Veillonellaceae</taxon>
        <taxon>Dialister</taxon>
    </lineage>
</organism>
<dbReference type="AlphaFoldDB" id="E4L9X7"/>
<dbReference type="Gene3D" id="3.40.50.20">
    <property type="match status" value="1"/>
</dbReference>
<gene>
    <name evidence="3" type="ORF">HMPREF9220_0138</name>
</gene>
<dbReference type="InterPro" id="IPR043167">
    <property type="entry name" value="LpxI_C_sf"/>
</dbReference>
<dbReference type="InterPro" id="IPR010415">
    <property type="entry name" value="LpxI_C"/>
</dbReference>
<dbReference type="Proteomes" id="UP000004594">
    <property type="component" value="Unassembled WGS sequence"/>
</dbReference>
<dbReference type="Pfam" id="PF06230">
    <property type="entry name" value="LpxI_C"/>
    <property type="match status" value="1"/>
</dbReference>
<reference evidence="3 4" key="1">
    <citation type="submission" date="2010-11" db="EMBL/GenBank/DDBJ databases">
        <authorList>
            <person name="Durkin A.S."/>
            <person name="Madupu R."/>
            <person name="Torralba M."/>
            <person name="Gillis M."/>
            <person name="Methe B."/>
            <person name="Sutton G."/>
            <person name="Nelson K.E."/>
        </authorList>
    </citation>
    <scope>NUCLEOTIDE SEQUENCE [LARGE SCALE GENOMIC DNA]</scope>
    <source>
        <strain evidence="3 4">UPII 345-E</strain>
    </source>
</reference>
<sequence length="275" mass="30633">MARLGLLAGVGTLPFEFVQMAKKQGHEIVCIAVVPDVDTRLRSYSDKYFEINVFKLNKILKTLCEANVKEVTMLGKVTKEYLYKRKLVIPDLRTVKLLNKLRKLDFKDDTIMLALVDELEGSGLKVMDQTKYLKPLMPPPQIFTHAMPSEEQMDDIAFGFKTAKLIGQMDMGQTVVVKDKAVMAVEAIEGTDACIRRGGKLAGKGAVVVKVAKPNQDPRFDVPAVGLDTLNAMIETKCKVLAIEAEKTLFVDRFDVMDKADEHDIVIVSVNQESL</sequence>
<evidence type="ECO:0000259" key="2">
    <source>
        <dbReference type="Pfam" id="PF17930"/>
    </source>
</evidence>
<dbReference type="Pfam" id="PF17930">
    <property type="entry name" value="LpxI_N"/>
    <property type="match status" value="1"/>
</dbReference>
<dbReference type="eggNOG" id="COG3494">
    <property type="taxonomic scope" value="Bacteria"/>
</dbReference>
<proteinExistence type="predicted"/>
<protein>
    <recommendedName>
        <fullName evidence="5">Septum site-determining protein MinC</fullName>
    </recommendedName>
</protein>
<comment type="caution">
    <text evidence="3">The sequence shown here is derived from an EMBL/GenBank/DDBJ whole genome shotgun (WGS) entry which is preliminary data.</text>
</comment>
<evidence type="ECO:0000313" key="3">
    <source>
        <dbReference type="EMBL" id="EFR42394.1"/>
    </source>
</evidence>
<dbReference type="OrthoDB" id="9789836at2"/>
<dbReference type="InterPro" id="IPR053174">
    <property type="entry name" value="LpxI"/>
</dbReference>
<dbReference type="PANTHER" id="PTHR39962:SF1">
    <property type="entry name" value="LPXI FAMILY PROTEIN"/>
    <property type="match status" value="1"/>
</dbReference>
<evidence type="ECO:0000313" key="4">
    <source>
        <dbReference type="Proteomes" id="UP000004594"/>
    </source>
</evidence>
<dbReference type="RefSeq" id="WP_007554969.1">
    <property type="nucleotide sequence ID" value="NZ_AENT01000025.1"/>
</dbReference>
<dbReference type="Gene3D" id="3.40.140.80">
    <property type="match status" value="1"/>
</dbReference>
<dbReference type="EMBL" id="AENT01000025">
    <property type="protein sequence ID" value="EFR42394.1"/>
    <property type="molecule type" value="Genomic_DNA"/>
</dbReference>
<evidence type="ECO:0000259" key="1">
    <source>
        <dbReference type="Pfam" id="PF06230"/>
    </source>
</evidence>
<accession>E4L9X7</accession>
<dbReference type="PANTHER" id="PTHR39962">
    <property type="entry name" value="BLL4848 PROTEIN"/>
    <property type="match status" value="1"/>
</dbReference>
<name>E4L9X7_9FIRM</name>
<feature type="domain" description="LpxI N-terminal" evidence="2">
    <location>
        <begin position="3"/>
        <end position="135"/>
    </location>
</feature>
<dbReference type="InterPro" id="IPR041255">
    <property type="entry name" value="LpxI_N"/>
</dbReference>
<evidence type="ECO:0008006" key="5">
    <source>
        <dbReference type="Google" id="ProtNLM"/>
    </source>
</evidence>
<feature type="domain" description="LpxI C-terminal" evidence="1">
    <location>
        <begin position="142"/>
        <end position="268"/>
    </location>
</feature>